<keyword evidence="3" id="KW-1185">Reference proteome</keyword>
<protein>
    <submittedName>
        <fullName evidence="2">Uncharacterized protein</fullName>
    </submittedName>
</protein>
<dbReference type="GeneID" id="64602602"/>
<feature type="compositionally biased region" description="Low complexity" evidence="1">
    <location>
        <begin position="1"/>
        <end position="13"/>
    </location>
</feature>
<dbReference type="EMBL" id="JABBWE010000059">
    <property type="protein sequence ID" value="KAG1789447.1"/>
    <property type="molecule type" value="Genomic_DNA"/>
</dbReference>
<evidence type="ECO:0000313" key="2">
    <source>
        <dbReference type="EMBL" id="KAG1789447.1"/>
    </source>
</evidence>
<dbReference type="AlphaFoldDB" id="A0A9P7AHB5"/>
<evidence type="ECO:0000256" key="1">
    <source>
        <dbReference type="SAM" id="MobiDB-lite"/>
    </source>
</evidence>
<organism evidence="2 3">
    <name type="scientific">Suillus plorans</name>
    <dbReference type="NCBI Taxonomy" id="116603"/>
    <lineage>
        <taxon>Eukaryota</taxon>
        <taxon>Fungi</taxon>
        <taxon>Dikarya</taxon>
        <taxon>Basidiomycota</taxon>
        <taxon>Agaricomycotina</taxon>
        <taxon>Agaricomycetes</taxon>
        <taxon>Agaricomycetidae</taxon>
        <taxon>Boletales</taxon>
        <taxon>Suillineae</taxon>
        <taxon>Suillaceae</taxon>
        <taxon>Suillus</taxon>
    </lineage>
</organism>
<feature type="compositionally biased region" description="Polar residues" evidence="1">
    <location>
        <begin position="56"/>
        <end position="71"/>
    </location>
</feature>
<gene>
    <name evidence="2" type="ORF">HD556DRAFT_1493506</name>
</gene>
<dbReference type="OrthoDB" id="2665062at2759"/>
<comment type="caution">
    <text evidence="2">The sequence shown here is derived from an EMBL/GenBank/DDBJ whole genome shotgun (WGS) entry which is preliminary data.</text>
</comment>
<name>A0A9P7AHB5_9AGAM</name>
<reference evidence="2" key="1">
    <citation type="journal article" date="2020" name="New Phytol.">
        <title>Comparative genomics reveals dynamic genome evolution in host specialist ectomycorrhizal fungi.</title>
        <authorList>
            <person name="Lofgren L.A."/>
            <person name="Nguyen N.H."/>
            <person name="Vilgalys R."/>
            <person name="Ruytinx J."/>
            <person name="Liao H.L."/>
            <person name="Branco S."/>
            <person name="Kuo A."/>
            <person name="LaButti K."/>
            <person name="Lipzen A."/>
            <person name="Andreopoulos W."/>
            <person name="Pangilinan J."/>
            <person name="Riley R."/>
            <person name="Hundley H."/>
            <person name="Na H."/>
            <person name="Barry K."/>
            <person name="Grigoriev I.V."/>
            <person name="Stajich J.E."/>
            <person name="Kennedy P.G."/>
        </authorList>
    </citation>
    <scope>NUCLEOTIDE SEQUENCE</scope>
    <source>
        <strain evidence="2">S12</strain>
    </source>
</reference>
<dbReference type="Proteomes" id="UP000719766">
    <property type="component" value="Unassembled WGS sequence"/>
</dbReference>
<accession>A0A9P7AHB5</accession>
<feature type="region of interest" description="Disordered" evidence="1">
    <location>
        <begin position="1"/>
        <end position="94"/>
    </location>
</feature>
<proteinExistence type="predicted"/>
<sequence>MHITSSSSSHHSGGPPPSVLRPEHALQPYREDSDDDGYIMGVWQPFPGPGPRSSYDRTSISTPPQHSNPGFSRTGGGRAHYDSPYATASETGGSSTFTFPSMECKRSGPVSVGTPTKMIYDDEELPTPTAFIANVARLPALMGSGLPTEAMLPHMRTKSQTAVIIGCNTCKCSYAGASFDGNQDE</sequence>
<evidence type="ECO:0000313" key="3">
    <source>
        <dbReference type="Proteomes" id="UP000719766"/>
    </source>
</evidence>
<dbReference type="RefSeq" id="XP_041156519.1">
    <property type="nucleotide sequence ID" value="XM_041308838.1"/>
</dbReference>